<evidence type="ECO:0000313" key="2">
    <source>
        <dbReference type="Proteomes" id="UP000235145"/>
    </source>
</evidence>
<keyword evidence="2" id="KW-1185">Reference proteome</keyword>
<dbReference type="EMBL" id="NBSK02000009">
    <property type="protein sequence ID" value="KAJ0186476.1"/>
    <property type="molecule type" value="Genomic_DNA"/>
</dbReference>
<reference evidence="1 2" key="1">
    <citation type="journal article" date="2017" name="Nat. Commun.">
        <title>Genome assembly with in vitro proximity ligation data and whole-genome triplication in lettuce.</title>
        <authorList>
            <person name="Reyes-Chin-Wo S."/>
            <person name="Wang Z."/>
            <person name="Yang X."/>
            <person name="Kozik A."/>
            <person name="Arikit S."/>
            <person name="Song C."/>
            <person name="Xia L."/>
            <person name="Froenicke L."/>
            <person name="Lavelle D.O."/>
            <person name="Truco M.J."/>
            <person name="Xia R."/>
            <person name="Zhu S."/>
            <person name="Xu C."/>
            <person name="Xu H."/>
            <person name="Xu X."/>
            <person name="Cox K."/>
            <person name="Korf I."/>
            <person name="Meyers B.C."/>
            <person name="Michelmore R.W."/>
        </authorList>
    </citation>
    <scope>NUCLEOTIDE SEQUENCE [LARGE SCALE GENOMIC DNA]</scope>
    <source>
        <strain evidence="2">cv. Salinas</strain>
        <tissue evidence="1">Seedlings</tissue>
    </source>
</reference>
<sequence length="116" mass="13046">MWVKVVKAIHEEKALIVCSLPIGSSSIQIDILKATSKLSEKGLDLSFATRRKTKAKLGELGSSDLLPFRQKKLFEVTILEVISSKEALYALYGSQDCDLRDECAWEGQIYELLERI</sequence>
<evidence type="ECO:0000313" key="1">
    <source>
        <dbReference type="EMBL" id="KAJ0186476.1"/>
    </source>
</evidence>
<comment type="caution">
    <text evidence="1">The sequence shown here is derived from an EMBL/GenBank/DDBJ whole genome shotgun (WGS) entry which is preliminary data.</text>
</comment>
<dbReference type="AlphaFoldDB" id="A0A9R1UGA7"/>
<accession>A0A9R1UGA7</accession>
<dbReference type="Proteomes" id="UP000235145">
    <property type="component" value="Unassembled WGS sequence"/>
</dbReference>
<name>A0A9R1UGA7_LACSA</name>
<proteinExistence type="predicted"/>
<protein>
    <submittedName>
        <fullName evidence="1">Uncharacterized protein</fullName>
    </submittedName>
</protein>
<organism evidence="1 2">
    <name type="scientific">Lactuca sativa</name>
    <name type="common">Garden lettuce</name>
    <dbReference type="NCBI Taxonomy" id="4236"/>
    <lineage>
        <taxon>Eukaryota</taxon>
        <taxon>Viridiplantae</taxon>
        <taxon>Streptophyta</taxon>
        <taxon>Embryophyta</taxon>
        <taxon>Tracheophyta</taxon>
        <taxon>Spermatophyta</taxon>
        <taxon>Magnoliopsida</taxon>
        <taxon>eudicotyledons</taxon>
        <taxon>Gunneridae</taxon>
        <taxon>Pentapetalae</taxon>
        <taxon>asterids</taxon>
        <taxon>campanulids</taxon>
        <taxon>Asterales</taxon>
        <taxon>Asteraceae</taxon>
        <taxon>Cichorioideae</taxon>
        <taxon>Cichorieae</taxon>
        <taxon>Lactucinae</taxon>
        <taxon>Lactuca</taxon>
    </lineage>
</organism>
<gene>
    <name evidence="1" type="ORF">LSAT_V11C900478970</name>
</gene>